<evidence type="ECO:0000313" key="2">
    <source>
        <dbReference type="Proteomes" id="UP001595882"/>
    </source>
</evidence>
<reference evidence="2" key="1">
    <citation type="journal article" date="2019" name="Int. J. Syst. Evol. Microbiol.">
        <title>The Global Catalogue of Microorganisms (GCM) 10K type strain sequencing project: providing services to taxonomists for standard genome sequencing and annotation.</title>
        <authorList>
            <consortium name="The Broad Institute Genomics Platform"/>
            <consortium name="The Broad Institute Genome Sequencing Center for Infectious Disease"/>
            <person name="Wu L."/>
            <person name="Ma J."/>
        </authorList>
    </citation>
    <scope>NUCLEOTIDE SEQUENCE [LARGE SCALE GENOMIC DNA]</scope>
    <source>
        <strain evidence="2">CCUG 37865</strain>
    </source>
</reference>
<protein>
    <submittedName>
        <fullName evidence="1">Gas vesicle protein GvpG</fullName>
    </submittedName>
</protein>
<dbReference type="RefSeq" id="WP_390251834.1">
    <property type="nucleotide sequence ID" value="NZ_JBHSDT010000004.1"/>
</dbReference>
<sequence length="85" mass="10227">MLHKIVTAPMNVMIKIGEKVKEEADKELYDLPTIQRKLIHLQTMYEQGDVPEADYKKKEEELLYRYEQAKLIEMKQWQDMASRKK</sequence>
<gene>
    <name evidence="1" type="ORF">ACFOY7_09765</name>
</gene>
<accession>A0ABV8WUD1</accession>
<comment type="caution">
    <text evidence="1">The sequence shown here is derived from an EMBL/GenBank/DDBJ whole genome shotgun (WGS) entry which is preliminary data.</text>
</comment>
<name>A0ABV8WUD1_9BACI</name>
<evidence type="ECO:0000313" key="1">
    <source>
        <dbReference type="EMBL" id="MFC4403365.1"/>
    </source>
</evidence>
<proteinExistence type="predicted"/>
<keyword evidence="2" id="KW-1185">Reference proteome</keyword>
<dbReference type="EMBL" id="JBHSDT010000004">
    <property type="protein sequence ID" value="MFC4403365.1"/>
    <property type="molecule type" value="Genomic_DNA"/>
</dbReference>
<dbReference type="InterPro" id="IPR007804">
    <property type="entry name" value="GvpG"/>
</dbReference>
<dbReference type="Proteomes" id="UP001595882">
    <property type="component" value="Unassembled WGS sequence"/>
</dbReference>
<dbReference type="Pfam" id="PF05120">
    <property type="entry name" value="GvpG"/>
    <property type="match status" value="1"/>
</dbReference>
<organism evidence="1 2">
    <name type="scientific">Gracilibacillus xinjiangensis</name>
    <dbReference type="NCBI Taxonomy" id="1193282"/>
    <lineage>
        <taxon>Bacteria</taxon>
        <taxon>Bacillati</taxon>
        <taxon>Bacillota</taxon>
        <taxon>Bacilli</taxon>
        <taxon>Bacillales</taxon>
        <taxon>Bacillaceae</taxon>
        <taxon>Gracilibacillus</taxon>
    </lineage>
</organism>